<dbReference type="AlphaFoldDB" id="A0A2T0TR71"/>
<name>A0A2T0TR71_9ACTN</name>
<dbReference type="RefSeq" id="WP_245887883.1">
    <property type="nucleotide sequence ID" value="NZ_PVTG01000010.1"/>
</dbReference>
<keyword evidence="2" id="KW-1185">Reference proteome</keyword>
<protein>
    <recommendedName>
        <fullName evidence="3">Maltose O-acetyltransferase</fullName>
    </recommendedName>
</protein>
<dbReference type="EMBL" id="PVTG01000010">
    <property type="protein sequence ID" value="PRY48166.1"/>
    <property type="molecule type" value="Genomic_DNA"/>
</dbReference>
<evidence type="ECO:0000313" key="1">
    <source>
        <dbReference type="EMBL" id="PRY48166.1"/>
    </source>
</evidence>
<dbReference type="Proteomes" id="UP000239210">
    <property type="component" value="Unassembled WGS sequence"/>
</dbReference>
<dbReference type="SUPFAM" id="SSF51161">
    <property type="entry name" value="Trimeric LpxA-like enzymes"/>
    <property type="match status" value="1"/>
</dbReference>
<gene>
    <name evidence="1" type="ORF">LY71_11052</name>
</gene>
<dbReference type="Gene3D" id="2.160.10.10">
    <property type="entry name" value="Hexapeptide repeat proteins"/>
    <property type="match status" value="1"/>
</dbReference>
<dbReference type="InterPro" id="IPR011004">
    <property type="entry name" value="Trimer_LpxA-like_sf"/>
</dbReference>
<evidence type="ECO:0008006" key="3">
    <source>
        <dbReference type="Google" id="ProtNLM"/>
    </source>
</evidence>
<dbReference type="InterPro" id="IPR001451">
    <property type="entry name" value="Hexapep"/>
</dbReference>
<proteinExistence type="predicted"/>
<evidence type="ECO:0000313" key="2">
    <source>
        <dbReference type="Proteomes" id="UP000239210"/>
    </source>
</evidence>
<dbReference type="InterPro" id="IPR051159">
    <property type="entry name" value="Hexapeptide_acetyltransf"/>
</dbReference>
<dbReference type="Pfam" id="PF00132">
    <property type="entry name" value="Hexapep"/>
    <property type="match status" value="1"/>
</dbReference>
<dbReference type="PANTHER" id="PTHR23416">
    <property type="entry name" value="SIALIC ACID SYNTHASE-RELATED"/>
    <property type="match status" value="1"/>
</dbReference>
<accession>A0A2T0TR71</accession>
<sequence length="200" mass="21619">MTTSAPARRSLLRGSDLRLLVAELRLDARVFRRNLWFNRVAASFAVPKALRRTLYRLGGMAVDSFVVSPACRFEGDPRNVRIGARSYLNLQCFVEAVAPVEIGVDCAVGMQTMIITSDHRGPGGTWRSQARGLPVVIGDRVWLGARVTVLPGVTIGDDVVVAAGAVVAADCLPHGVYAGVPARRVREVDPSRTRAREVTA</sequence>
<organism evidence="1 2">
    <name type="scientific">Geodermatophilus tzadiensis</name>
    <dbReference type="NCBI Taxonomy" id="1137988"/>
    <lineage>
        <taxon>Bacteria</taxon>
        <taxon>Bacillati</taxon>
        <taxon>Actinomycetota</taxon>
        <taxon>Actinomycetes</taxon>
        <taxon>Geodermatophilales</taxon>
        <taxon>Geodermatophilaceae</taxon>
        <taxon>Geodermatophilus</taxon>
    </lineage>
</organism>
<reference evidence="1 2" key="1">
    <citation type="submission" date="2018-03" db="EMBL/GenBank/DDBJ databases">
        <title>Genomic Encyclopedia of Archaeal and Bacterial Type Strains, Phase II (KMG-II): from individual species to whole genera.</title>
        <authorList>
            <person name="Goeker M."/>
        </authorList>
    </citation>
    <scope>NUCLEOTIDE SEQUENCE [LARGE SCALE GENOMIC DNA]</scope>
    <source>
        <strain evidence="1 2">DSM 45416</strain>
    </source>
</reference>
<comment type="caution">
    <text evidence="1">The sequence shown here is derived from an EMBL/GenBank/DDBJ whole genome shotgun (WGS) entry which is preliminary data.</text>
</comment>